<sequence>MKKDNTQQLRRQIKPYEQSYTVRSILQLVNTVIPFFVSWTFAYLSLSISYFLSLLFIILSALMLIRIFIIFHDCCHNSFFKRIKTNQLVGTILGVLTVFPYSQWKRNHNTHHATSGNLDKRGVGDLWILTVNEYNDASTGMKVKYRLYRNPIIMFFIGPIYEFLIKQRFNQRGVRLSERLNTYLINIMILTLYTVLILTIGWQSFLLIQLPVFLISGSLGIWLFFIQHQFEDSYFKWNKEWEFVKAAVEGSSFYRLPKLLQWVTGNIGYHHVHHLSPTIPNYNLETAHKNSEALKHVPTVTLRSSLKSIKFKLWDEVNSKFLTFKEYKKLKLTK</sequence>
<dbReference type="CDD" id="cd03507">
    <property type="entry name" value="Delta12-FADS-like"/>
    <property type="match status" value="1"/>
</dbReference>
<dbReference type="PANTHER" id="PTHR19353:SF73">
    <property type="entry name" value="FATTY ACID DESATURASE"/>
    <property type="match status" value="1"/>
</dbReference>
<dbReference type="InterPro" id="IPR005804">
    <property type="entry name" value="FA_desaturase_dom"/>
</dbReference>
<reference evidence="3 4" key="2">
    <citation type="journal article" date="2013" name="PLoS ONE">
        <title>INDIGO - INtegrated Data Warehouse of MIcrobial GenOmes with Examples from the Red Sea Extremophiles.</title>
        <authorList>
            <person name="Alam I."/>
            <person name="Antunes A."/>
            <person name="Kamau A.A."/>
            <person name="Ba Alawi W."/>
            <person name="Kalkatawi M."/>
            <person name="Stingl U."/>
            <person name="Bajic V.B."/>
        </authorList>
    </citation>
    <scope>NUCLEOTIDE SEQUENCE [LARGE SCALE GENOMIC DNA]</scope>
    <source>
        <strain evidence="3 4">SSD-17B</strain>
    </source>
</reference>
<dbReference type="STRING" id="1033810.HLPCO_003082"/>
<protein>
    <submittedName>
        <fullName evidence="3">Fatty acid desaturase protein</fullName>
        <ecNumber evidence="3">1.14.19.-</ecNumber>
    </submittedName>
</protein>
<keyword evidence="3" id="KW-0560">Oxidoreductase</keyword>
<dbReference type="AlphaFoldDB" id="U2E6S3"/>
<evidence type="ECO:0000256" key="1">
    <source>
        <dbReference type="SAM" id="Phobius"/>
    </source>
</evidence>
<accession>U2E6S3</accession>
<dbReference type="GO" id="GO:0006629">
    <property type="term" value="P:lipid metabolic process"/>
    <property type="evidence" value="ECO:0007669"/>
    <property type="project" value="InterPro"/>
</dbReference>
<dbReference type="FunCoup" id="U2E6S3">
    <property type="interactions" value="235"/>
</dbReference>
<dbReference type="OrthoDB" id="9769653at2"/>
<feature type="domain" description="Fatty acid desaturase" evidence="2">
    <location>
        <begin position="54"/>
        <end position="291"/>
    </location>
</feature>
<feature type="transmembrane region" description="Helical" evidence="1">
    <location>
        <begin position="208"/>
        <end position="226"/>
    </location>
</feature>
<name>U2E6S3_9MOLU</name>
<dbReference type="Proteomes" id="UP000005707">
    <property type="component" value="Unassembled WGS sequence"/>
</dbReference>
<dbReference type="Pfam" id="PF00487">
    <property type="entry name" value="FA_desaturase"/>
    <property type="match status" value="1"/>
</dbReference>
<feature type="transmembrane region" description="Helical" evidence="1">
    <location>
        <begin position="48"/>
        <end position="71"/>
    </location>
</feature>
<dbReference type="eggNOG" id="COG3239">
    <property type="taxonomic scope" value="Bacteria"/>
</dbReference>
<dbReference type="PANTHER" id="PTHR19353">
    <property type="entry name" value="FATTY ACID DESATURASE 2"/>
    <property type="match status" value="1"/>
</dbReference>
<dbReference type="InterPro" id="IPR012171">
    <property type="entry name" value="Fatty_acid_desaturase"/>
</dbReference>
<evidence type="ECO:0000259" key="2">
    <source>
        <dbReference type="Pfam" id="PF00487"/>
    </source>
</evidence>
<gene>
    <name evidence="3" type="ORF">HLPCO_003082</name>
</gene>
<dbReference type="GO" id="GO:0016717">
    <property type="term" value="F:oxidoreductase activity, acting on paired donors, with oxidation of a pair of donors resulting in the reduction of molecular oxygen to two molecules of water"/>
    <property type="evidence" value="ECO:0007669"/>
    <property type="project" value="TreeGrafter"/>
</dbReference>
<dbReference type="EC" id="1.14.19.-" evidence="3"/>
<dbReference type="GO" id="GO:0016020">
    <property type="term" value="C:membrane"/>
    <property type="evidence" value="ECO:0007669"/>
    <property type="project" value="TreeGrafter"/>
</dbReference>
<keyword evidence="1" id="KW-0812">Transmembrane</keyword>
<reference evidence="3 4" key="1">
    <citation type="journal article" date="2011" name="J. Bacteriol.">
        <title>Genome sequence of Haloplasma contractile, an unusual contractile bacterium from a deep-sea anoxic brine lake.</title>
        <authorList>
            <person name="Antunes A."/>
            <person name="Alam I."/>
            <person name="El Dorry H."/>
            <person name="Siam R."/>
            <person name="Robertson A."/>
            <person name="Bajic V.B."/>
            <person name="Stingl U."/>
        </authorList>
    </citation>
    <scope>NUCLEOTIDE SEQUENCE [LARGE SCALE GENOMIC DNA]</scope>
    <source>
        <strain evidence="3 4">SSD-17B</strain>
    </source>
</reference>
<keyword evidence="4" id="KW-1185">Reference proteome</keyword>
<keyword evidence="1" id="KW-1133">Transmembrane helix</keyword>
<evidence type="ECO:0000313" key="3">
    <source>
        <dbReference type="EMBL" id="ERJ10918.1"/>
    </source>
</evidence>
<organism evidence="3 4">
    <name type="scientific">Haloplasma contractile SSD-17B</name>
    <dbReference type="NCBI Taxonomy" id="1033810"/>
    <lineage>
        <taxon>Bacteria</taxon>
        <taxon>Bacillati</taxon>
        <taxon>Mycoplasmatota</taxon>
        <taxon>Mollicutes</taxon>
        <taxon>Haloplasmatales</taxon>
        <taxon>Haloplasmataceae</taxon>
        <taxon>Haloplasma</taxon>
    </lineage>
</organism>
<feature type="transmembrane region" description="Helical" evidence="1">
    <location>
        <begin position="20"/>
        <end position="42"/>
    </location>
</feature>
<evidence type="ECO:0000313" key="4">
    <source>
        <dbReference type="Proteomes" id="UP000005707"/>
    </source>
</evidence>
<dbReference type="EMBL" id="AFNU02000023">
    <property type="protein sequence ID" value="ERJ10918.1"/>
    <property type="molecule type" value="Genomic_DNA"/>
</dbReference>
<dbReference type="InParanoid" id="U2E6S3"/>
<proteinExistence type="predicted"/>
<comment type="caution">
    <text evidence="3">The sequence shown here is derived from an EMBL/GenBank/DDBJ whole genome shotgun (WGS) entry which is preliminary data.</text>
</comment>
<feature type="transmembrane region" description="Helical" evidence="1">
    <location>
        <begin position="184"/>
        <end position="202"/>
    </location>
</feature>
<keyword evidence="1" id="KW-0472">Membrane</keyword>
<dbReference type="RefSeq" id="WP_008824701.1">
    <property type="nucleotide sequence ID" value="NZ_AFNU02000023.1"/>
</dbReference>